<name>A0A4Q7VPB3_9BURK</name>
<evidence type="ECO:0000313" key="1">
    <source>
        <dbReference type="EMBL" id="RZT98027.1"/>
    </source>
</evidence>
<proteinExistence type="predicted"/>
<reference evidence="1 2" key="1">
    <citation type="submission" date="2019-02" db="EMBL/GenBank/DDBJ databases">
        <title>Genomic Encyclopedia of Type Strains, Phase IV (KMG-IV): sequencing the most valuable type-strain genomes for metagenomic binning, comparative biology and taxonomic classification.</title>
        <authorList>
            <person name="Goeker M."/>
        </authorList>
    </citation>
    <scope>NUCLEOTIDE SEQUENCE [LARGE SCALE GENOMIC DNA]</scope>
    <source>
        <strain evidence="1 2">DSM 19570</strain>
    </source>
</reference>
<dbReference type="EMBL" id="SHKP01000006">
    <property type="protein sequence ID" value="RZT98027.1"/>
    <property type="molecule type" value="Genomic_DNA"/>
</dbReference>
<dbReference type="Pfam" id="PF10636">
    <property type="entry name" value="hemP"/>
    <property type="match status" value="1"/>
</dbReference>
<keyword evidence="2" id="KW-1185">Reference proteome</keyword>
<dbReference type="Proteomes" id="UP000293671">
    <property type="component" value="Unassembled WGS sequence"/>
</dbReference>
<organism evidence="1 2">
    <name type="scientific">Rivibacter subsaxonicus</name>
    <dbReference type="NCBI Taxonomy" id="457575"/>
    <lineage>
        <taxon>Bacteria</taxon>
        <taxon>Pseudomonadati</taxon>
        <taxon>Pseudomonadota</taxon>
        <taxon>Betaproteobacteria</taxon>
        <taxon>Burkholderiales</taxon>
        <taxon>Rivibacter</taxon>
    </lineage>
</organism>
<dbReference type="Gene3D" id="2.10.70.10">
    <property type="entry name" value="Complement Module, domain 1"/>
    <property type="match status" value="1"/>
</dbReference>
<dbReference type="OrthoDB" id="5348353at2"/>
<dbReference type="InterPro" id="IPR019600">
    <property type="entry name" value="Hemin_uptake_protein_HemP"/>
</dbReference>
<dbReference type="RefSeq" id="WP_130432402.1">
    <property type="nucleotide sequence ID" value="NZ_SHKP01000006.1"/>
</dbReference>
<comment type="caution">
    <text evidence="1">The sequence shown here is derived from an EMBL/GenBank/DDBJ whole genome shotgun (WGS) entry which is preliminary data.</text>
</comment>
<gene>
    <name evidence="1" type="ORF">EV670_2429</name>
</gene>
<protein>
    <submittedName>
        <fullName evidence="1">Hemin uptake protein HemP</fullName>
    </submittedName>
</protein>
<sequence length="73" mass="7803">MSAANFEALAPATANAPCETPPLSHLDGAADLAWGCVVRSDELMHGRPVLHIEHNGALYQLRATRLGKLILTK</sequence>
<accession>A0A4Q7VPB3</accession>
<evidence type="ECO:0000313" key="2">
    <source>
        <dbReference type="Proteomes" id="UP000293671"/>
    </source>
</evidence>
<dbReference type="AlphaFoldDB" id="A0A4Q7VPB3"/>